<accession>A0A135YM61</accession>
<proteinExistence type="predicted"/>
<dbReference type="PATRIC" id="fig|1261.5.peg.1800"/>
<name>A0A135YM61_9FIRM</name>
<evidence type="ECO:0000313" key="2">
    <source>
        <dbReference type="Proteomes" id="UP000070326"/>
    </source>
</evidence>
<gene>
    <name evidence="1" type="ORF">HMPREF3195_01792</name>
</gene>
<dbReference type="RefSeq" id="WP_061102034.1">
    <property type="nucleotide sequence ID" value="NZ_KQ961840.1"/>
</dbReference>
<dbReference type="Proteomes" id="UP000070326">
    <property type="component" value="Unassembled WGS sequence"/>
</dbReference>
<sequence>MNFDDRIGELMSIMSREQDLINYQVLRESVFKTRLDKRIFVSSRPGLHNVINKVNSEYLIIQAHEEPDSINQDKSYTDDQSKEDLEKALVDLAKQYIDSEYLCLSMALRMSNRTTQENIDDMVELADEHRGEQVKIESLKSMRSGLLSLVVDIFINMYGYSNKEIEILTGYSNEYVRILGGAGCEMDIVNRFFYMLKKLLKDKIRTSMDYIIEYQCGYIFLRESHQSRYFIVLRELEPKKLYELGKIPEDVLDKVFDCFMEISESKKDNPKTNLKTDSLRAKADAIIQSNLSERKKIGKR</sequence>
<dbReference type="AlphaFoldDB" id="A0A135YM61"/>
<evidence type="ECO:0000313" key="1">
    <source>
        <dbReference type="EMBL" id="KXI10473.1"/>
    </source>
</evidence>
<reference evidence="1 2" key="1">
    <citation type="submission" date="2016-02" db="EMBL/GenBank/DDBJ databases">
        <authorList>
            <person name="Wen L."/>
            <person name="He K."/>
            <person name="Yang H."/>
        </authorList>
    </citation>
    <scope>NUCLEOTIDE SEQUENCE [LARGE SCALE GENOMIC DNA]</scope>
    <source>
        <strain evidence="1 2">MJR8628A</strain>
    </source>
</reference>
<comment type="caution">
    <text evidence="1">The sequence shown here is derived from an EMBL/GenBank/DDBJ whole genome shotgun (WGS) entry which is preliminary data.</text>
</comment>
<organism evidence="1 2">
    <name type="scientific">Peptostreptococcus anaerobius</name>
    <dbReference type="NCBI Taxonomy" id="1261"/>
    <lineage>
        <taxon>Bacteria</taxon>
        <taxon>Bacillati</taxon>
        <taxon>Bacillota</taxon>
        <taxon>Clostridia</taxon>
        <taxon>Peptostreptococcales</taxon>
        <taxon>Peptostreptococcaceae</taxon>
        <taxon>Peptostreptococcus</taxon>
    </lineage>
</organism>
<dbReference type="EMBL" id="LSQZ01000091">
    <property type="protein sequence ID" value="KXI10473.1"/>
    <property type="molecule type" value="Genomic_DNA"/>
</dbReference>
<protein>
    <submittedName>
        <fullName evidence="1">Uncharacterized protein</fullName>
    </submittedName>
</protein>